<evidence type="ECO:0000259" key="2">
    <source>
        <dbReference type="Pfam" id="PF00884"/>
    </source>
</evidence>
<dbReference type="EMBL" id="FOIJ01000002">
    <property type="protein sequence ID" value="SET33264.1"/>
    <property type="molecule type" value="Genomic_DNA"/>
</dbReference>
<feature type="transmembrane region" description="Helical" evidence="1">
    <location>
        <begin position="96"/>
        <end position="114"/>
    </location>
</feature>
<keyword evidence="1" id="KW-0472">Membrane</keyword>
<dbReference type="AlphaFoldDB" id="A0A1I0DLB1"/>
<dbReference type="Pfam" id="PF00884">
    <property type="entry name" value="Sulfatase"/>
    <property type="match status" value="1"/>
</dbReference>
<dbReference type="Gene3D" id="3.40.720.10">
    <property type="entry name" value="Alkaline Phosphatase, subunit A"/>
    <property type="match status" value="1"/>
</dbReference>
<feature type="transmembrane region" description="Helical" evidence="1">
    <location>
        <begin position="149"/>
        <end position="168"/>
    </location>
</feature>
<feature type="transmembrane region" description="Helical" evidence="1">
    <location>
        <begin position="12"/>
        <end position="35"/>
    </location>
</feature>
<evidence type="ECO:0000313" key="3">
    <source>
        <dbReference type="EMBL" id="SET33264.1"/>
    </source>
</evidence>
<evidence type="ECO:0000256" key="1">
    <source>
        <dbReference type="SAM" id="Phobius"/>
    </source>
</evidence>
<keyword evidence="1" id="KW-0812">Transmembrane</keyword>
<keyword evidence="4" id="KW-1185">Reference proteome</keyword>
<evidence type="ECO:0000313" key="4">
    <source>
        <dbReference type="Proteomes" id="UP000199181"/>
    </source>
</evidence>
<dbReference type="PANTHER" id="PTHR43751:SF3">
    <property type="entry name" value="SULFATASE N-TERMINAL DOMAIN-CONTAINING PROTEIN"/>
    <property type="match status" value="1"/>
</dbReference>
<feature type="domain" description="Sulfatase N-terminal" evidence="2">
    <location>
        <begin position="207"/>
        <end position="543"/>
    </location>
</feature>
<sequence>MMSRIRPTFARSLLLGCRAGLLVFISLYTLCALLNMKLGYQGNESAALQDRVWNEFRGVVLGQVGRLILAYTVLGMALGAWMGAGLWALRVSRRAVFWGSALACLATEVPWVLADMAHHPHLYAATLYERAAWTKALLLALSGASPTPWRVAALLTVAWVPLAVLVSGGLRPRRWGWAPAALVALVVLGYAGWRLQAPASPRTGPRPNLLILASDGLRPSHFSGNGYARPTTPHIDALMREGSQFRETVVQIPRTGPSWATLLTSQWAGEHPIRHTLVGRAAREARLTTLATVLGDAGWQTAVVSDYAGDIFSRFPFGFQRVEAPGFNFPDLIRQRMLITHVALLPWTALAPRLFPEREQFPELTDPSPLLQASRRTLAGFTPEAPFAFLVFGSTTHFPYAAPFPHEGRFVEQGYEGPWRFGASPQMEVPPDAPPPTPEDVAALVANYDAALVTFDAFVGQMLAELERRGLRDSTLVVLLSDHGEYLSEPGRGLGHGDHLWGHEALRVPFVLRFPGHVAEGRTVTSRVRSLDVAPTLLELLGVPAPETFRGQSLARFIAPGAPAAAEVPEMPALLETDLWFTNQDGQPYQQVRLPYPGVYEIATVEPPRGDIVLKPEWEATVEAAKHRGLYLGRWKLLELPTPQGLKVELYDAVADPGERQDVAAQHPEVVATLRERLARERTWKLETH</sequence>
<reference evidence="4" key="1">
    <citation type="submission" date="2016-10" db="EMBL/GenBank/DDBJ databases">
        <authorList>
            <person name="Varghese N."/>
            <person name="Submissions S."/>
        </authorList>
    </citation>
    <scope>NUCLEOTIDE SEQUENCE [LARGE SCALE GENOMIC DNA]</scope>
    <source>
        <strain evidence="4">DSM 16858</strain>
    </source>
</reference>
<dbReference type="CDD" id="cd16148">
    <property type="entry name" value="sulfatase_like"/>
    <property type="match status" value="1"/>
</dbReference>
<proteinExistence type="predicted"/>
<gene>
    <name evidence="3" type="ORF">SAMN05443639_102586</name>
</gene>
<dbReference type="Gene3D" id="3.30.1120.10">
    <property type="match status" value="1"/>
</dbReference>
<dbReference type="RefSeq" id="WP_093516950.1">
    <property type="nucleotide sequence ID" value="NZ_FOIJ01000002.1"/>
</dbReference>
<feature type="transmembrane region" description="Helical" evidence="1">
    <location>
        <begin position="68"/>
        <end position="89"/>
    </location>
</feature>
<organism evidence="3 4">
    <name type="scientific">Stigmatella erecta</name>
    <dbReference type="NCBI Taxonomy" id="83460"/>
    <lineage>
        <taxon>Bacteria</taxon>
        <taxon>Pseudomonadati</taxon>
        <taxon>Myxococcota</taxon>
        <taxon>Myxococcia</taxon>
        <taxon>Myxococcales</taxon>
        <taxon>Cystobacterineae</taxon>
        <taxon>Archangiaceae</taxon>
        <taxon>Stigmatella</taxon>
    </lineage>
</organism>
<dbReference type="InterPro" id="IPR017850">
    <property type="entry name" value="Alkaline_phosphatase_core_sf"/>
</dbReference>
<keyword evidence="1" id="KW-1133">Transmembrane helix</keyword>
<dbReference type="PANTHER" id="PTHR43751">
    <property type="entry name" value="SULFATASE"/>
    <property type="match status" value="1"/>
</dbReference>
<dbReference type="SUPFAM" id="SSF53649">
    <property type="entry name" value="Alkaline phosphatase-like"/>
    <property type="match status" value="1"/>
</dbReference>
<dbReference type="InterPro" id="IPR000917">
    <property type="entry name" value="Sulfatase_N"/>
</dbReference>
<dbReference type="Proteomes" id="UP000199181">
    <property type="component" value="Unassembled WGS sequence"/>
</dbReference>
<protein>
    <submittedName>
        <fullName evidence="3">Arylsulfatase A</fullName>
    </submittedName>
</protein>
<accession>A0A1I0DLB1</accession>
<name>A0A1I0DLB1_9BACT</name>
<dbReference type="InterPro" id="IPR052701">
    <property type="entry name" value="GAG_Ulvan_Degrading_Sulfatases"/>
</dbReference>
<feature type="transmembrane region" description="Helical" evidence="1">
    <location>
        <begin position="175"/>
        <end position="193"/>
    </location>
</feature>